<accession>A0A1P8MXH6</accession>
<dbReference type="OrthoDB" id="9802453at2"/>
<dbReference type="GO" id="GO:0000287">
    <property type="term" value="F:magnesium ion binding"/>
    <property type="evidence" value="ECO:0007669"/>
    <property type="project" value="UniProtKB-UniRule"/>
</dbReference>
<dbReference type="InterPro" id="IPR004372">
    <property type="entry name" value="Ac/propionate_kinase"/>
</dbReference>
<feature type="binding site" evidence="9">
    <location>
        <position position="13"/>
    </location>
    <ligand>
        <name>ATP</name>
        <dbReference type="ChEBI" id="CHEBI:30616"/>
    </ligand>
</feature>
<evidence type="ECO:0000313" key="12">
    <source>
        <dbReference type="Proteomes" id="UP000186336"/>
    </source>
</evidence>
<reference evidence="11 12" key="1">
    <citation type="submission" date="2017-01" db="EMBL/GenBank/DDBJ databases">
        <title>Complete genome of Tateyamaria omphalii DOK1-4 isolated from seawater in Dokdo.</title>
        <authorList>
            <person name="Kim J.H."/>
            <person name="Chi W.-J."/>
        </authorList>
    </citation>
    <scope>NUCLEOTIDE SEQUENCE [LARGE SCALE GENOMIC DNA]</scope>
    <source>
        <strain evidence="11 12">DOK1-4</strain>
    </source>
</reference>
<comment type="subunit">
    <text evidence="9">Homodimer.</text>
</comment>
<evidence type="ECO:0000256" key="5">
    <source>
        <dbReference type="ARBA" id="ARBA00022741"/>
    </source>
</evidence>
<dbReference type="GO" id="GO:0005524">
    <property type="term" value="F:ATP binding"/>
    <property type="evidence" value="ECO:0007669"/>
    <property type="project" value="UniProtKB-KW"/>
</dbReference>
<protein>
    <recommendedName>
        <fullName evidence="9">Acetate kinase</fullName>
        <ecNumber evidence="9">2.7.2.1</ecNumber>
    </recommendedName>
    <alternativeName>
        <fullName evidence="9">Acetokinase</fullName>
    </alternativeName>
</protein>
<keyword evidence="7 9" id="KW-0067">ATP-binding</keyword>
<evidence type="ECO:0000313" key="11">
    <source>
        <dbReference type="EMBL" id="APX12784.1"/>
    </source>
</evidence>
<evidence type="ECO:0000256" key="7">
    <source>
        <dbReference type="ARBA" id="ARBA00022840"/>
    </source>
</evidence>
<name>A0A1P8MXH6_9RHOB</name>
<feature type="binding site" evidence="9">
    <location>
        <begin position="308"/>
        <end position="312"/>
    </location>
    <ligand>
        <name>ATP</name>
        <dbReference type="ChEBI" id="CHEBI:30616"/>
    </ligand>
</feature>
<dbReference type="InterPro" id="IPR043129">
    <property type="entry name" value="ATPase_NBD"/>
</dbReference>
<organism evidence="11 12">
    <name type="scientific">Tateyamaria omphalii</name>
    <dbReference type="NCBI Taxonomy" id="299262"/>
    <lineage>
        <taxon>Bacteria</taxon>
        <taxon>Pseudomonadati</taxon>
        <taxon>Pseudomonadota</taxon>
        <taxon>Alphaproteobacteria</taxon>
        <taxon>Rhodobacterales</taxon>
        <taxon>Roseobacteraceae</taxon>
        <taxon>Tateyamaria</taxon>
    </lineage>
</organism>
<feature type="binding site" evidence="9">
    <location>
        <begin position="191"/>
        <end position="195"/>
    </location>
    <ligand>
        <name>ATP</name>
        <dbReference type="ChEBI" id="CHEBI:30616"/>
    </ligand>
</feature>
<dbReference type="UniPathway" id="UPA00340">
    <property type="reaction ID" value="UER00458"/>
</dbReference>
<comment type="similarity">
    <text evidence="1 9 10">Belongs to the acetokinase family.</text>
</comment>
<feature type="site" description="Transition state stabilizer" evidence="9">
    <location>
        <position position="224"/>
    </location>
</feature>
<keyword evidence="2 9" id="KW-0963">Cytoplasm</keyword>
<evidence type="ECO:0000256" key="6">
    <source>
        <dbReference type="ARBA" id="ARBA00022777"/>
    </source>
</evidence>
<evidence type="ECO:0000256" key="4">
    <source>
        <dbReference type="ARBA" id="ARBA00022723"/>
    </source>
</evidence>
<dbReference type="EMBL" id="CP019312">
    <property type="protein sequence ID" value="APX12784.1"/>
    <property type="molecule type" value="Genomic_DNA"/>
</dbReference>
<dbReference type="PANTHER" id="PTHR21060">
    <property type="entry name" value="ACETATE KINASE"/>
    <property type="match status" value="1"/>
</dbReference>
<keyword evidence="3 9" id="KW-0808">Transferase</keyword>
<dbReference type="STRING" id="299262.BWR18_14640"/>
<proteinExistence type="inferred from homology"/>
<evidence type="ECO:0000256" key="8">
    <source>
        <dbReference type="ARBA" id="ARBA00022842"/>
    </source>
</evidence>
<comment type="catalytic activity">
    <reaction evidence="9">
        <text>acetate + ATP = acetyl phosphate + ADP</text>
        <dbReference type="Rhea" id="RHEA:11352"/>
        <dbReference type="ChEBI" id="CHEBI:22191"/>
        <dbReference type="ChEBI" id="CHEBI:30089"/>
        <dbReference type="ChEBI" id="CHEBI:30616"/>
        <dbReference type="ChEBI" id="CHEBI:456216"/>
        <dbReference type="EC" id="2.7.2.1"/>
    </reaction>
</comment>
<dbReference type="GO" id="GO:0005829">
    <property type="term" value="C:cytosol"/>
    <property type="evidence" value="ECO:0007669"/>
    <property type="project" value="TreeGrafter"/>
</dbReference>
<dbReference type="PRINTS" id="PR00471">
    <property type="entry name" value="ACETATEKNASE"/>
</dbReference>
<evidence type="ECO:0000256" key="10">
    <source>
        <dbReference type="RuleBase" id="RU003835"/>
    </source>
</evidence>
<dbReference type="AlphaFoldDB" id="A0A1P8MXH6"/>
<evidence type="ECO:0000256" key="2">
    <source>
        <dbReference type="ARBA" id="ARBA00022490"/>
    </source>
</evidence>
<gene>
    <name evidence="9" type="primary">ackA</name>
    <name evidence="11" type="ORF">BWR18_14640</name>
</gene>
<feature type="binding site" evidence="9">
    <location>
        <position position="6"/>
    </location>
    <ligand>
        <name>Mg(2+)</name>
        <dbReference type="ChEBI" id="CHEBI:18420"/>
    </ligand>
</feature>
<keyword evidence="6 9" id="KW-0418">Kinase</keyword>
<dbReference type="HAMAP" id="MF_00020">
    <property type="entry name" value="Acetate_kinase"/>
    <property type="match status" value="1"/>
</dbReference>
<evidence type="ECO:0000256" key="1">
    <source>
        <dbReference type="ARBA" id="ARBA00008748"/>
    </source>
</evidence>
<dbReference type="Pfam" id="PF00871">
    <property type="entry name" value="Acetate_kinase"/>
    <property type="match status" value="1"/>
</dbReference>
<comment type="function">
    <text evidence="9">Catalyzes the formation of acetyl phosphate from acetate and ATP. Can also catalyze the reverse reaction.</text>
</comment>
<dbReference type="GO" id="GO:0006083">
    <property type="term" value="P:acetate metabolic process"/>
    <property type="evidence" value="ECO:0007669"/>
    <property type="project" value="TreeGrafter"/>
</dbReference>
<keyword evidence="4 9" id="KW-0479">Metal-binding</keyword>
<feature type="binding site" evidence="9">
    <location>
        <position position="339"/>
    </location>
    <ligand>
        <name>Mg(2+)</name>
        <dbReference type="ChEBI" id="CHEBI:18420"/>
    </ligand>
</feature>
<dbReference type="InterPro" id="IPR023865">
    <property type="entry name" value="Aliphatic_acid_kinase_CS"/>
</dbReference>
<evidence type="ECO:0000256" key="3">
    <source>
        <dbReference type="ARBA" id="ARBA00022679"/>
    </source>
</evidence>
<feature type="binding site" evidence="9">
    <location>
        <position position="80"/>
    </location>
    <ligand>
        <name>substrate</name>
    </ligand>
</feature>
<comment type="subcellular location">
    <subcellularLocation>
        <location evidence="9">Cytoplasm</location>
    </subcellularLocation>
</comment>
<dbReference type="RefSeq" id="WP_076629207.1">
    <property type="nucleotide sequence ID" value="NZ_CP019312.1"/>
</dbReference>
<keyword evidence="5 9" id="KW-0547">Nucleotide-binding</keyword>
<dbReference type="Proteomes" id="UP000186336">
    <property type="component" value="Chromosome"/>
</dbReference>
<keyword evidence="12" id="KW-1185">Reference proteome</keyword>
<comment type="cofactor">
    <cofactor evidence="9">
        <name>Mg(2+)</name>
        <dbReference type="ChEBI" id="CHEBI:18420"/>
    </cofactor>
    <cofactor evidence="9">
        <name>Mn(2+)</name>
        <dbReference type="ChEBI" id="CHEBI:29035"/>
    </cofactor>
    <text evidence="9">Mg(2+). Can also accept Mn(2+).</text>
</comment>
<dbReference type="GO" id="GO:0006085">
    <property type="term" value="P:acetyl-CoA biosynthetic process"/>
    <property type="evidence" value="ECO:0007669"/>
    <property type="project" value="UniProtKB-UniRule"/>
</dbReference>
<dbReference type="PIRSF" id="PIRSF000722">
    <property type="entry name" value="Acetate_prop_kin"/>
    <property type="match status" value="1"/>
</dbReference>
<dbReference type="PROSITE" id="PS01076">
    <property type="entry name" value="ACETATE_KINASE_2"/>
    <property type="match status" value="1"/>
</dbReference>
<dbReference type="SUPFAM" id="SSF53067">
    <property type="entry name" value="Actin-like ATPase domain"/>
    <property type="match status" value="2"/>
</dbReference>
<comment type="pathway">
    <text evidence="9">Metabolic intermediate biosynthesis; acetyl-CoA biosynthesis; acetyl-CoA from acetate: step 1/2.</text>
</comment>
<feature type="binding site" evidence="9">
    <location>
        <begin position="263"/>
        <end position="265"/>
    </location>
    <ligand>
        <name>ATP</name>
        <dbReference type="ChEBI" id="CHEBI:30616"/>
    </ligand>
</feature>
<comment type="caution">
    <text evidence="9">Lacks conserved residue(s) required for the propagation of feature annotation.</text>
</comment>
<sequence>MILVVNAGSSSIKVALFQPDLKQVMAGQVSGIGGALAHLKLGDEDQNVSAPDHDAALTTILDSLARQGITPDKLTAAAHRVVHGGTSLVDPVAVDDTVIAGIEAATPLAPLHNPNNLAGIRALQSLAPSLPQYASFGTAFHANQPEVATTYALPREPRSMGIRRYGFHGLSYAWIVTQFGQDLPERLLAFHLGSGASLCAIHNGTSVATSMGYSPLDGLTMGTRSGAIDGMAVLRLAEIYGADEAAHMLNHESGLKGLGGSNDMRLLLAADTDRAKLAVEHFCYWAARHAGSAIVAMGGLDAVAFTGGVGENAEPIRARIMEHLKLFGDVPVHVVKADEERQIATDARALMSGTSQ</sequence>
<dbReference type="InterPro" id="IPR000890">
    <property type="entry name" value="Aliphatic_acid_kin_short-chain"/>
</dbReference>
<dbReference type="PANTHER" id="PTHR21060:SF21">
    <property type="entry name" value="ACETATE KINASE"/>
    <property type="match status" value="1"/>
</dbReference>
<evidence type="ECO:0000256" key="9">
    <source>
        <dbReference type="HAMAP-Rule" id="MF_00020"/>
    </source>
</evidence>
<dbReference type="PROSITE" id="PS01075">
    <property type="entry name" value="ACETATE_KINASE_1"/>
    <property type="match status" value="1"/>
</dbReference>
<dbReference type="EC" id="2.7.2.1" evidence="9"/>
<dbReference type="KEGG" id="tom:BWR18_14640"/>
<dbReference type="GO" id="GO:0008776">
    <property type="term" value="F:acetate kinase activity"/>
    <property type="evidence" value="ECO:0007669"/>
    <property type="project" value="UniProtKB-UniRule"/>
</dbReference>
<feature type="site" description="Transition state stabilizer" evidence="9">
    <location>
        <position position="168"/>
    </location>
</feature>
<keyword evidence="8 9" id="KW-0460">Magnesium</keyword>
<dbReference type="Gene3D" id="3.30.420.40">
    <property type="match status" value="2"/>
</dbReference>